<dbReference type="Gene3D" id="1.10.30.10">
    <property type="entry name" value="High mobility group box domain"/>
    <property type="match status" value="1"/>
</dbReference>
<dbReference type="GO" id="GO:0071515">
    <property type="term" value="P:mating-type locus imprinting"/>
    <property type="evidence" value="ECO:0007669"/>
    <property type="project" value="UniProtKB-ARBA"/>
</dbReference>
<name>A0A1F8A5K3_9EURO</name>
<dbReference type="STRING" id="109264.A0A1F8A5K3"/>
<dbReference type="GO" id="GO:0033193">
    <property type="term" value="C:Lsd1/2 complex"/>
    <property type="evidence" value="ECO:0007669"/>
    <property type="project" value="UniProtKB-ARBA"/>
</dbReference>
<organism evidence="10 11">
    <name type="scientific">Aspergillus bombycis</name>
    <dbReference type="NCBI Taxonomy" id="109264"/>
    <lineage>
        <taxon>Eukaryota</taxon>
        <taxon>Fungi</taxon>
        <taxon>Dikarya</taxon>
        <taxon>Ascomycota</taxon>
        <taxon>Pezizomycotina</taxon>
        <taxon>Eurotiomycetes</taxon>
        <taxon>Eurotiomycetidae</taxon>
        <taxon>Eurotiales</taxon>
        <taxon>Aspergillaceae</taxon>
        <taxon>Aspergillus</taxon>
    </lineage>
</organism>
<feature type="compositionally biased region" description="Polar residues" evidence="7">
    <location>
        <begin position="1098"/>
        <end position="1107"/>
    </location>
</feature>
<sequence length="1139" mass="125003">MAPLASNMGAAASMKTHGLNGHSYEVTTLDQYIPTNISFNGSGHVSLLPSNQTLPKGSLQLNASVMKAHASKLNNDLSQANVANLYSVSNINSSPGIRVERTTLEGVDSRSQSTDYLSQDVHSTTAHGRSSDSVTTSSFTPQPSQNNLMPPITVINKPSSSSLVTDTKNADSGNGFTTCRPRSSIPSRLPAAVYAQQCVSAAYASRLNPYALHLKEQEALQDHLCHLHVTVYLNIRNGILRLWTRNPMVSVSKEEALGCAKDYRWMNLASFAYEWLVRNGYINFGCVEIPMPFVAPKKGRRKEGPVVVVIGAGMSGLGCARHLEGLFRHYRDASTAPRVILLEGRRRIGGRIYSHPLRSLQTSKLGPGLVPKAEMGAHIVVGFDRGNPLDPIIRSQLALPYHLLRDISTIYDIDGSPVDEVQDAMDERLYDDVLDRSGFYRHKSIVVPTAEGDRGLIDSGRDLSTSDGVTVRQYEEARASGTIGLLLPTKRVRRGVGHKTADIKAPGAPSADLARPEEQPAAFTCHLNGWRLNDGVPANATLNLDPVAKVSSSQTLGAVLDEGIRQYQRMLPLSPKDMRLINWHFANLEYANATNVSRLSLSGWDQDIGNEFEGEHSQVVGGYQQVPYGLFSLPTKLDVRTNKIVSKISYDPSGMGKQKTVVHCEDGESFVADKVVFTGSLGVLKHQSIQFEPPLPEWKRGAIDRLGFGVMNKVILVFDQPFWDTERDMFGLLREPTNRNSTIQEDYAANRGRFYLFWNCLKTTGLPVLIALMAGDAALQAECTPDDQIIAEVTSQLRNVFKHTVVPDPLETIITRWKSDKFTRGSYSYVAAQALPGDYDLMAKPIGNLHFAGEATCGTHPATVHGAYLSGLRAGSEVIESILGPIELPNPLVPEKGKAEFSIPTAAGQKRKEPHMPVASATSNPLTNPAESTSPTSARQQAYEHAMWTSIQSEIGPPMPRPARTGLNPFLLYQKDYWGICRAQCDEVRRAETNDPNAKAARDEVRHELGLMWRRASEEEKRPYIEQTEVNRQTNAEMWSRWKQQITEWEQKAGELKTKWYAANPFGSWGGVRSADTAVPTNHLSIAAGATTSSTSSLGQHTNNSSDQTHRVATAPTVHSHTNGVQLKGSLHYSDLSSC</sequence>
<dbReference type="GO" id="GO:0140720">
    <property type="term" value="C:subtelomeric heterochromatin"/>
    <property type="evidence" value="ECO:0007669"/>
    <property type="project" value="UniProtKB-ARBA"/>
</dbReference>
<dbReference type="GO" id="GO:0033696">
    <property type="term" value="P:heterochromatin boundary formation"/>
    <property type="evidence" value="ECO:0007669"/>
    <property type="project" value="UniProtKB-ARBA"/>
</dbReference>
<dbReference type="GO" id="GO:0032259">
    <property type="term" value="P:methylation"/>
    <property type="evidence" value="ECO:0007669"/>
    <property type="project" value="UniProtKB-KW"/>
</dbReference>
<dbReference type="EMBL" id="LYCR01000027">
    <property type="protein sequence ID" value="OGM46973.1"/>
    <property type="molecule type" value="Genomic_DNA"/>
</dbReference>
<reference evidence="10 11" key="1">
    <citation type="journal article" date="2016" name="Genome Biol. Evol.">
        <title>Draft genome sequence of an aflatoxigenic Aspergillus species, A. bombycis.</title>
        <authorList>
            <person name="Moore G.G."/>
            <person name="Mack B.M."/>
            <person name="Beltz S.B."/>
            <person name="Gilbert M.K."/>
        </authorList>
    </citation>
    <scope>NUCLEOTIDE SEQUENCE [LARGE SCALE GENOMIC DNA]</scope>
    <source>
        <strain evidence="11">NRRL 26010</strain>
    </source>
</reference>
<dbReference type="InterPro" id="IPR007526">
    <property type="entry name" value="SWIRM"/>
</dbReference>
<dbReference type="Proteomes" id="UP000179179">
    <property type="component" value="Unassembled WGS sequence"/>
</dbReference>
<dbReference type="InterPro" id="IPR036188">
    <property type="entry name" value="FAD/NAD-bd_sf"/>
</dbReference>
<dbReference type="SUPFAM" id="SSF47095">
    <property type="entry name" value="HMG-box"/>
    <property type="match status" value="1"/>
</dbReference>
<evidence type="ECO:0000259" key="8">
    <source>
        <dbReference type="PROSITE" id="PS50118"/>
    </source>
</evidence>
<dbReference type="PANTHER" id="PTHR10742">
    <property type="entry name" value="FLAVIN MONOAMINE OXIDASE"/>
    <property type="match status" value="1"/>
</dbReference>
<dbReference type="GO" id="GO:0140718">
    <property type="term" value="P:facultative heterochromatin formation"/>
    <property type="evidence" value="ECO:0007669"/>
    <property type="project" value="UniProtKB-ARBA"/>
</dbReference>
<keyword evidence="3" id="KW-0560">Oxidoreductase</keyword>
<dbReference type="GO" id="GO:0008168">
    <property type="term" value="F:methyltransferase activity"/>
    <property type="evidence" value="ECO:0007669"/>
    <property type="project" value="UniProtKB-KW"/>
</dbReference>
<dbReference type="GO" id="GO:1990841">
    <property type="term" value="F:promoter-specific chromatin binding"/>
    <property type="evidence" value="ECO:0007669"/>
    <property type="project" value="UniProtKB-ARBA"/>
</dbReference>
<feature type="domain" description="HMG box" evidence="8">
    <location>
        <begin position="963"/>
        <end position="1043"/>
    </location>
</feature>
<dbReference type="GO" id="GO:0031508">
    <property type="term" value="P:pericentric heterochromatin formation"/>
    <property type="evidence" value="ECO:0007669"/>
    <property type="project" value="UniProtKB-ARBA"/>
</dbReference>
<dbReference type="GO" id="GO:0005634">
    <property type="term" value="C:nucleus"/>
    <property type="evidence" value="ECO:0007669"/>
    <property type="project" value="UniProtKB-SubCell"/>
</dbReference>
<evidence type="ECO:0000256" key="7">
    <source>
        <dbReference type="SAM" id="MobiDB-lite"/>
    </source>
</evidence>
<dbReference type="InterPro" id="IPR009071">
    <property type="entry name" value="HMG_box_dom"/>
</dbReference>
<dbReference type="SUPFAM" id="SSF54373">
    <property type="entry name" value="FAD-linked reductases, C-terminal domain"/>
    <property type="match status" value="1"/>
</dbReference>
<keyword evidence="11" id="KW-1185">Reference proteome</keyword>
<evidence type="ECO:0000256" key="4">
    <source>
        <dbReference type="ARBA" id="ARBA00023125"/>
    </source>
</evidence>
<dbReference type="RefSeq" id="XP_022390690.1">
    <property type="nucleotide sequence ID" value="XM_022531580.1"/>
</dbReference>
<dbReference type="GO" id="GO:0140683">
    <property type="term" value="F:histone H3K9me/H3K9me2 demethylase activity"/>
    <property type="evidence" value="ECO:0007669"/>
    <property type="project" value="UniProtKB-ARBA"/>
</dbReference>
<feature type="region of interest" description="Disordered" evidence="7">
    <location>
        <begin position="1090"/>
        <end position="1123"/>
    </location>
</feature>
<feature type="compositionally biased region" description="Polar residues" evidence="7">
    <location>
        <begin position="920"/>
        <end position="939"/>
    </location>
</feature>
<feature type="compositionally biased region" description="Polar residues" evidence="7">
    <location>
        <begin position="109"/>
        <end position="148"/>
    </location>
</feature>
<feature type="domain" description="SWIRM" evidence="9">
    <location>
        <begin position="198"/>
        <end position="293"/>
    </location>
</feature>
<dbReference type="FunFam" id="1.10.10.10:FF:000064">
    <property type="entry name" value="Lysine-specific histone demethylase 1A"/>
    <property type="match status" value="1"/>
</dbReference>
<dbReference type="GO" id="GO:0003677">
    <property type="term" value="F:DNA binding"/>
    <property type="evidence" value="ECO:0007669"/>
    <property type="project" value="UniProtKB-UniRule"/>
</dbReference>
<protein>
    <submittedName>
        <fullName evidence="10">Lysine-specific histone demethylase Aof2</fullName>
    </submittedName>
</protein>
<dbReference type="InterPro" id="IPR002937">
    <property type="entry name" value="Amino_oxidase"/>
</dbReference>
<keyword evidence="4 6" id="KW-0238">DNA-binding</keyword>
<dbReference type="FunFam" id="1.10.30.10:FF:000067">
    <property type="entry name" value="Lysine-specific histone demethylase Aof2, putative"/>
    <property type="match status" value="1"/>
</dbReference>
<keyword evidence="5 6" id="KW-0539">Nucleus</keyword>
<evidence type="ECO:0000256" key="3">
    <source>
        <dbReference type="ARBA" id="ARBA00023002"/>
    </source>
</evidence>
<comment type="caution">
    <text evidence="10">The sequence shown here is derived from an EMBL/GenBank/DDBJ whole genome shotgun (WGS) entry which is preliminary data.</text>
</comment>
<evidence type="ECO:0000256" key="2">
    <source>
        <dbReference type="ARBA" id="ARBA00005995"/>
    </source>
</evidence>
<dbReference type="PROSITE" id="PS50118">
    <property type="entry name" value="HMG_BOX_2"/>
    <property type="match status" value="1"/>
</dbReference>
<dbReference type="SUPFAM" id="SSF51905">
    <property type="entry name" value="FAD/NAD(P)-binding domain"/>
    <property type="match status" value="1"/>
</dbReference>
<dbReference type="Gene3D" id="1.10.10.10">
    <property type="entry name" value="Winged helix-like DNA-binding domain superfamily/Winged helix DNA-binding domain"/>
    <property type="match status" value="1"/>
</dbReference>
<evidence type="ECO:0000256" key="5">
    <source>
        <dbReference type="ARBA" id="ARBA00023242"/>
    </source>
</evidence>
<evidence type="ECO:0000259" key="9">
    <source>
        <dbReference type="PROSITE" id="PS50934"/>
    </source>
</evidence>
<feature type="DNA-binding region" description="HMG box" evidence="6">
    <location>
        <begin position="963"/>
        <end position="1043"/>
    </location>
</feature>
<evidence type="ECO:0000313" key="11">
    <source>
        <dbReference type="Proteomes" id="UP000179179"/>
    </source>
</evidence>
<dbReference type="PROSITE" id="PS50934">
    <property type="entry name" value="SWIRM"/>
    <property type="match status" value="1"/>
</dbReference>
<proteinExistence type="inferred from homology"/>
<feature type="region of interest" description="Disordered" evidence="7">
    <location>
        <begin position="906"/>
        <end position="939"/>
    </location>
</feature>
<dbReference type="SUPFAM" id="SSF46689">
    <property type="entry name" value="Homeodomain-like"/>
    <property type="match status" value="1"/>
</dbReference>
<keyword evidence="10" id="KW-0808">Transferase</keyword>
<dbReference type="Gene3D" id="3.50.50.60">
    <property type="entry name" value="FAD/NAD(P)-binding domain"/>
    <property type="match status" value="2"/>
</dbReference>
<dbReference type="Pfam" id="PF01593">
    <property type="entry name" value="Amino_oxidase"/>
    <property type="match status" value="2"/>
</dbReference>
<dbReference type="GO" id="GO:0030466">
    <property type="term" value="P:silent mating-type cassette heterochromatin formation"/>
    <property type="evidence" value="ECO:0007669"/>
    <property type="project" value="UniProtKB-ARBA"/>
</dbReference>
<feature type="region of interest" description="Disordered" evidence="7">
    <location>
        <begin position="105"/>
        <end position="150"/>
    </location>
</feature>
<dbReference type="FunFam" id="3.50.50.60:FF:000249">
    <property type="entry name" value="Lysine-specific histone demethylase Aof2"/>
    <property type="match status" value="1"/>
</dbReference>
<dbReference type="PANTHER" id="PTHR10742:SF386">
    <property type="entry name" value="LYSINE-SPECIFIC HISTONE DEMETHYLASE 1A"/>
    <property type="match status" value="1"/>
</dbReference>
<dbReference type="GeneID" id="34447840"/>
<dbReference type="OrthoDB" id="9982100at2759"/>
<dbReference type="AlphaFoldDB" id="A0A1F8A5K3"/>
<dbReference type="GO" id="GO:0031934">
    <property type="term" value="C:mating-type region heterochromatin"/>
    <property type="evidence" value="ECO:0007669"/>
    <property type="project" value="UniProtKB-ARBA"/>
</dbReference>
<accession>A0A1F8A5K3</accession>
<gene>
    <name evidence="10" type="ORF">ABOM_004450</name>
</gene>
<dbReference type="GO" id="GO:0031509">
    <property type="term" value="P:subtelomeric heterochromatin formation"/>
    <property type="evidence" value="ECO:0007669"/>
    <property type="project" value="UniProtKB-ARBA"/>
</dbReference>
<dbReference type="InterPro" id="IPR050281">
    <property type="entry name" value="Flavin_monoamine_oxidase"/>
</dbReference>
<comment type="subcellular location">
    <subcellularLocation>
        <location evidence="1">Nucleus</location>
    </subcellularLocation>
</comment>
<dbReference type="GO" id="GO:0005721">
    <property type="term" value="C:pericentric heterochromatin"/>
    <property type="evidence" value="ECO:0007669"/>
    <property type="project" value="UniProtKB-ARBA"/>
</dbReference>
<keyword evidence="10" id="KW-0489">Methyltransferase</keyword>
<comment type="similarity">
    <text evidence="2">Belongs to the flavin monoamine oxidase family.</text>
</comment>
<dbReference type="GO" id="GO:0050660">
    <property type="term" value="F:flavin adenine dinucleotide binding"/>
    <property type="evidence" value="ECO:0007669"/>
    <property type="project" value="TreeGrafter"/>
</dbReference>
<dbReference type="Pfam" id="PF04433">
    <property type="entry name" value="SWIRM"/>
    <property type="match status" value="1"/>
</dbReference>
<dbReference type="InterPro" id="IPR036388">
    <property type="entry name" value="WH-like_DNA-bd_sf"/>
</dbReference>
<dbReference type="Gene3D" id="3.90.660.10">
    <property type="match status" value="1"/>
</dbReference>
<evidence type="ECO:0000256" key="1">
    <source>
        <dbReference type="ARBA" id="ARBA00004123"/>
    </source>
</evidence>
<evidence type="ECO:0000256" key="6">
    <source>
        <dbReference type="PROSITE-ProRule" id="PRU00267"/>
    </source>
</evidence>
<dbReference type="InterPro" id="IPR036910">
    <property type="entry name" value="HMG_box_dom_sf"/>
</dbReference>
<evidence type="ECO:0000313" key="10">
    <source>
        <dbReference type="EMBL" id="OGM46973.1"/>
    </source>
</evidence>
<dbReference type="InterPro" id="IPR009057">
    <property type="entry name" value="Homeodomain-like_sf"/>
</dbReference>